<dbReference type="Proteomes" id="UP000652761">
    <property type="component" value="Unassembled WGS sequence"/>
</dbReference>
<dbReference type="SUPFAM" id="SSF47954">
    <property type="entry name" value="Cyclin-like"/>
    <property type="match status" value="1"/>
</dbReference>
<dbReference type="InterPro" id="IPR012389">
    <property type="entry name" value="Cyclin_P/U"/>
</dbReference>
<dbReference type="GO" id="GO:0019901">
    <property type="term" value="F:protein kinase binding"/>
    <property type="evidence" value="ECO:0007669"/>
    <property type="project" value="UniProtKB-UniRule"/>
</dbReference>
<keyword evidence="2" id="KW-0132">Cell division</keyword>
<keyword evidence="3 5" id="KW-0195">Cyclin</keyword>
<dbReference type="AlphaFoldDB" id="A0A843WFA6"/>
<dbReference type="GO" id="GO:0051301">
    <property type="term" value="P:cell division"/>
    <property type="evidence" value="ECO:0007669"/>
    <property type="project" value="UniProtKB-UniRule"/>
</dbReference>
<dbReference type="InterPro" id="IPR036915">
    <property type="entry name" value="Cyclin-like_sf"/>
</dbReference>
<dbReference type="PIRSF" id="PIRSF027110">
    <property type="entry name" value="PREG"/>
    <property type="match status" value="1"/>
</dbReference>
<evidence type="ECO:0000256" key="3">
    <source>
        <dbReference type="ARBA" id="ARBA00023127"/>
    </source>
</evidence>
<dbReference type="Pfam" id="PF08613">
    <property type="entry name" value="Cyclin"/>
    <property type="match status" value="1"/>
</dbReference>
<name>A0A843WFA6_COLES</name>
<dbReference type="EMBL" id="NMUH01003412">
    <property type="protein sequence ID" value="MQM05438.1"/>
    <property type="molecule type" value="Genomic_DNA"/>
</dbReference>
<evidence type="ECO:0000256" key="4">
    <source>
        <dbReference type="ARBA" id="ARBA00023306"/>
    </source>
</evidence>
<dbReference type="Gene3D" id="1.10.472.10">
    <property type="entry name" value="Cyclin-like"/>
    <property type="match status" value="1"/>
</dbReference>
<sequence>MSTSRAPITPSRLRSDIYGLSTQDDDPSPPLVISVLASLLERAIARNYPRGGLREGAPAAAAAEDPRALAFDSYRVLDMSVQTFLERIFRYTGAGPAVFVVAYVYIDRLCRVNPGLRVTQRNAHRLLVTTVMVASKFVEDRNYRNSFFAKVGGLPTAELNRLEVDLLFLMGFKLHVSVSVFESYCRHLEREVGVGGGYQIERALRFMCSGETSTSKKEGQRTELNQLARVL</sequence>
<keyword evidence="7" id="KW-1185">Reference proteome</keyword>
<evidence type="ECO:0000256" key="2">
    <source>
        <dbReference type="ARBA" id="ARBA00022618"/>
    </source>
</evidence>
<proteinExistence type="inferred from homology"/>
<dbReference type="InterPro" id="IPR013922">
    <property type="entry name" value="Cyclin_PHO80-like"/>
</dbReference>
<comment type="caution">
    <text evidence="6">The sequence shown here is derived from an EMBL/GenBank/DDBJ whole genome shotgun (WGS) entry which is preliminary data.</text>
</comment>
<organism evidence="6 7">
    <name type="scientific">Colocasia esculenta</name>
    <name type="common">Wild taro</name>
    <name type="synonym">Arum esculentum</name>
    <dbReference type="NCBI Taxonomy" id="4460"/>
    <lineage>
        <taxon>Eukaryota</taxon>
        <taxon>Viridiplantae</taxon>
        <taxon>Streptophyta</taxon>
        <taxon>Embryophyta</taxon>
        <taxon>Tracheophyta</taxon>
        <taxon>Spermatophyta</taxon>
        <taxon>Magnoliopsida</taxon>
        <taxon>Liliopsida</taxon>
        <taxon>Araceae</taxon>
        <taxon>Aroideae</taxon>
        <taxon>Colocasieae</taxon>
        <taxon>Colocasia</taxon>
    </lineage>
</organism>
<protein>
    <recommendedName>
        <fullName evidence="5">Cyclin</fullName>
    </recommendedName>
</protein>
<dbReference type="PANTHER" id="PTHR15615:SF15">
    <property type="entry name" value="CYCLIN-U2-1"/>
    <property type="match status" value="1"/>
</dbReference>
<evidence type="ECO:0000256" key="5">
    <source>
        <dbReference type="PIRNR" id="PIRNR027110"/>
    </source>
</evidence>
<dbReference type="OrthoDB" id="337735at2759"/>
<gene>
    <name evidence="6" type="ORF">Taro_038248</name>
</gene>
<comment type="similarity">
    <text evidence="1">Belongs to the cyclin family. Cyclin U/P subfamily.</text>
</comment>
<keyword evidence="4" id="KW-0131">Cell cycle</keyword>
<reference evidence="6" key="1">
    <citation type="submission" date="2017-07" db="EMBL/GenBank/DDBJ databases">
        <title>Taro Niue Genome Assembly and Annotation.</title>
        <authorList>
            <person name="Atibalentja N."/>
            <person name="Keating K."/>
            <person name="Fields C.J."/>
        </authorList>
    </citation>
    <scope>NUCLEOTIDE SEQUENCE</scope>
    <source>
        <strain evidence="6">Niue_2</strain>
        <tissue evidence="6">Leaf</tissue>
    </source>
</reference>
<dbReference type="PANTHER" id="PTHR15615">
    <property type="match status" value="1"/>
</dbReference>
<evidence type="ECO:0000313" key="6">
    <source>
        <dbReference type="EMBL" id="MQM05438.1"/>
    </source>
</evidence>
<evidence type="ECO:0000313" key="7">
    <source>
        <dbReference type="Proteomes" id="UP000652761"/>
    </source>
</evidence>
<accession>A0A843WFA6</accession>
<evidence type="ECO:0000256" key="1">
    <source>
        <dbReference type="ARBA" id="ARBA00007215"/>
    </source>
</evidence>